<comment type="caution">
    <text evidence="1">The sequence shown here is derived from an EMBL/GenBank/DDBJ whole genome shotgun (WGS) entry which is preliminary data.</text>
</comment>
<accession>A0ACC2UB65</accession>
<evidence type="ECO:0000313" key="1">
    <source>
        <dbReference type="EMBL" id="KAJ9084080.1"/>
    </source>
</evidence>
<dbReference type="EMBL" id="QTSX02000884">
    <property type="protein sequence ID" value="KAJ9084080.1"/>
    <property type="molecule type" value="Genomic_DNA"/>
</dbReference>
<evidence type="ECO:0000313" key="2">
    <source>
        <dbReference type="Proteomes" id="UP001165960"/>
    </source>
</evidence>
<sequence length="135" mass="14918">MTLPLTPQCNHPMEPPHCHRDHVYSTVWSTLHYFDGNGRHHGAQLRVLVFAWLAPILWWALPTGLAVPHPESPNASTYAWLPDRRAQDILATSNNVMQSLTCDDLELTALKTVPSTFPSLPSQAPIPPGALVAQV</sequence>
<name>A0ACC2UB65_9FUNG</name>
<proteinExistence type="predicted"/>
<organism evidence="1 2">
    <name type="scientific">Entomophthora muscae</name>
    <dbReference type="NCBI Taxonomy" id="34485"/>
    <lineage>
        <taxon>Eukaryota</taxon>
        <taxon>Fungi</taxon>
        <taxon>Fungi incertae sedis</taxon>
        <taxon>Zoopagomycota</taxon>
        <taxon>Entomophthoromycotina</taxon>
        <taxon>Entomophthoromycetes</taxon>
        <taxon>Entomophthorales</taxon>
        <taxon>Entomophthoraceae</taxon>
        <taxon>Entomophthora</taxon>
    </lineage>
</organism>
<reference evidence="1" key="1">
    <citation type="submission" date="2022-04" db="EMBL/GenBank/DDBJ databases">
        <title>Genome of the entomopathogenic fungus Entomophthora muscae.</title>
        <authorList>
            <person name="Elya C."/>
            <person name="Lovett B.R."/>
            <person name="Lee E."/>
            <person name="Macias A.M."/>
            <person name="Hajek A.E."/>
            <person name="De Bivort B.L."/>
            <person name="Kasson M.T."/>
            <person name="De Fine Licht H.H."/>
            <person name="Stajich J.E."/>
        </authorList>
    </citation>
    <scope>NUCLEOTIDE SEQUENCE</scope>
    <source>
        <strain evidence="1">Berkeley</strain>
    </source>
</reference>
<protein>
    <submittedName>
        <fullName evidence="1">Uncharacterized protein</fullName>
    </submittedName>
</protein>
<gene>
    <name evidence="1" type="ORF">DSO57_1027963</name>
</gene>
<keyword evidence="2" id="KW-1185">Reference proteome</keyword>
<dbReference type="Proteomes" id="UP001165960">
    <property type="component" value="Unassembled WGS sequence"/>
</dbReference>